<dbReference type="CDD" id="cd18095">
    <property type="entry name" value="SpoU-like_rRNA-MTase"/>
    <property type="match status" value="1"/>
</dbReference>
<dbReference type="GO" id="GO:0032259">
    <property type="term" value="P:methylation"/>
    <property type="evidence" value="ECO:0007669"/>
    <property type="project" value="UniProtKB-KW"/>
</dbReference>
<evidence type="ECO:0000256" key="2">
    <source>
        <dbReference type="ARBA" id="ARBA00022679"/>
    </source>
</evidence>
<evidence type="ECO:0000313" key="5">
    <source>
        <dbReference type="Proteomes" id="UP000476338"/>
    </source>
</evidence>
<dbReference type="SMART" id="SM00967">
    <property type="entry name" value="SpoU_sub_bind"/>
    <property type="match status" value="1"/>
</dbReference>
<dbReference type="InterPro" id="IPR001537">
    <property type="entry name" value="SpoU_MeTrfase"/>
</dbReference>
<dbReference type="Pfam" id="PF08032">
    <property type="entry name" value="SpoU_sub_bind"/>
    <property type="match status" value="1"/>
</dbReference>
<dbReference type="SUPFAM" id="SSF55315">
    <property type="entry name" value="L30e-like"/>
    <property type="match status" value="1"/>
</dbReference>
<dbReference type="Gene3D" id="3.30.1330.30">
    <property type="match status" value="1"/>
</dbReference>
<dbReference type="RefSeq" id="WP_154569970.1">
    <property type="nucleotide sequence ID" value="NZ_VWSJ01000001.1"/>
</dbReference>
<keyword evidence="5" id="KW-1185">Reference proteome</keyword>
<dbReference type="EMBL" id="VWSJ01000001">
    <property type="protein sequence ID" value="MSN95699.1"/>
    <property type="molecule type" value="Genomic_DNA"/>
</dbReference>
<keyword evidence="1 4" id="KW-0489">Methyltransferase</keyword>
<dbReference type="InterPro" id="IPR029028">
    <property type="entry name" value="Alpha/beta_knot_MTases"/>
</dbReference>
<comment type="caution">
    <text evidence="4">The sequence shown here is derived from an EMBL/GenBank/DDBJ whole genome shotgun (WGS) entry which is preliminary data.</text>
</comment>
<protein>
    <submittedName>
        <fullName evidence="4">23S rRNA (Guanosine(2251)-2'-O)-methyltransferase RlmB</fullName>
    </submittedName>
</protein>
<dbReference type="PANTHER" id="PTHR46429:SF1">
    <property type="entry name" value="23S RRNA (GUANOSINE-2'-O-)-METHYLTRANSFERASE RLMB"/>
    <property type="match status" value="1"/>
</dbReference>
<dbReference type="NCBIfam" id="TIGR00186">
    <property type="entry name" value="rRNA_methyl_3"/>
    <property type="match status" value="1"/>
</dbReference>
<reference evidence="4 5" key="2">
    <citation type="submission" date="2020-03" db="EMBL/GenBank/DDBJ databases">
        <title>Campylobacter portucalensis sp. nov., a new species of Campylobacter isolated from the reproductive tract of bulls.</title>
        <authorList>
            <person name="Silva M.F."/>
            <person name="Pereira G."/>
            <person name="Carneiro C."/>
            <person name="Hemphill A."/>
            <person name="Mateus L."/>
            <person name="Lopes-Da-Costa L."/>
            <person name="Silva E."/>
        </authorList>
    </citation>
    <scope>NUCLEOTIDE SEQUENCE [LARGE SCALE GENOMIC DNA]</scope>
    <source>
        <strain evidence="4 5">FMV-PI01</strain>
    </source>
</reference>
<evidence type="ECO:0000313" key="4">
    <source>
        <dbReference type="EMBL" id="MSN95699.1"/>
    </source>
</evidence>
<evidence type="ECO:0000259" key="3">
    <source>
        <dbReference type="SMART" id="SM00967"/>
    </source>
</evidence>
<dbReference type="InterPro" id="IPR029026">
    <property type="entry name" value="tRNA_m1G_MTases_N"/>
</dbReference>
<dbReference type="GO" id="GO:0008173">
    <property type="term" value="F:RNA methyltransferase activity"/>
    <property type="evidence" value="ECO:0007669"/>
    <property type="project" value="InterPro"/>
</dbReference>
<accession>A0A6L5WFQ5</accession>
<dbReference type="GO" id="GO:0006396">
    <property type="term" value="P:RNA processing"/>
    <property type="evidence" value="ECO:0007669"/>
    <property type="project" value="InterPro"/>
</dbReference>
<dbReference type="InterPro" id="IPR004441">
    <property type="entry name" value="rRNA_MeTrfase_TrmH"/>
</dbReference>
<dbReference type="InterPro" id="IPR013123">
    <property type="entry name" value="SpoU_subst-bd"/>
</dbReference>
<sequence length="226" mass="24852">MIIYGKQLFLYLLKKHRDKFIKIYLAKECEKPLFKEILKTGVEVIRLDFKKAQALAKGGNHQGFLAEILPFEFADFKTLKNEKSLVILYGLSDVGNIGAIIRTAYALGVGGIVVVSKSLAIEGVLRASSGAMFDMKVALYSDGLALLNELKQSGFEIYGTSLKGVDIKSAKFGNKKALIMGSEGSGMPKKALEKCDKLLTIKMKNNWDSLNVSAAFAIICDRMLDE</sequence>
<dbReference type="AlphaFoldDB" id="A0A6L5WFQ5"/>
<proteinExistence type="predicted"/>
<dbReference type="Proteomes" id="UP000476338">
    <property type="component" value="Unassembled WGS sequence"/>
</dbReference>
<organism evidence="4 5">
    <name type="scientific">Campylobacter portucalensis</name>
    <dbReference type="NCBI Taxonomy" id="2608384"/>
    <lineage>
        <taxon>Bacteria</taxon>
        <taxon>Pseudomonadati</taxon>
        <taxon>Campylobacterota</taxon>
        <taxon>Epsilonproteobacteria</taxon>
        <taxon>Campylobacterales</taxon>
        <taxon>Campylobacteraceae</taxon>
        <taxon>Campylobacter</taxon>
    </lineage>
</organism>
<dbReference type="GO" id="GO:0005829">
    <property type="term" value="C:cytosol"/>
    <property type="evidence" value="ECO:0007669"/>
    <property type="project" value="TreeGrafter"/>
</dbReference>
<dbReference type="InterPro" id="IPR029064">
    <property type="entry name" value="Ribosomal_eL30-like_sf"/>
</dbReference>
<dbReference type="GO" id="GO:0003723">
    <property type="term" value="F:RNA binding"/>
    <property type="evidence" value="ECO:0007669"/>
    <property type="project" value="InterPro"/>
</dbReference>
<name>A0A6L5WFQ5_9BACT</name>
<dbReference type="SUPFAM" id="SSF75217">
    <property type="entry name" value="alpha/beta knot"/>
    <property type="match status" value="1"/>
</dbReference>
<reference evidence="4 5" key="1">
    <citation type="submission" date="2019-09" db="EMBL/GenBank/DDBJ databases">
        <authorList>
            <person name="Silva M."/>
            <person name="Pereira G."/>
            <person name="Lopes-Da-Costa L."/>
            <person name="Silva E."/>
        </authorList>
    </citation>
    <scope>NUCLEOTIDE SEQUENCE [LARGE SCALE GENOMIC DNA]</scope>
    <source>
        <strain evidence="4 5">FMV-PI01</strain>
    </source>
</reference>
<keyword evidence="2 4" id="KW-0808">Transferase</keyword>
<dbReference type="PANTHER" id="PTHR46429">
    <property type="entry name" value="23S RRNA (GUANOSINE-2'-O-)-METHYLTRANSFERASE RLMB"/>
    <property type="match status" value="1"/>
</dbReference>
<dbReference type="Gene3D" id="3.40.1280.10">
    <property type="match status" value="1"/>
</dbReference>
<evidence type="ECO:0000256" key="1">
    <source>
        <dbReference type="ARBA" id="ARBA00022603"/>
    </source>
</evidence>
<dbReference type="Pfam" id="PF00588">
    <property type="entry name" value="SpoU_methylase"/>
    <property type="match status" value="1"/>
</dbReference>
<feature type="domain" description="RNA 2-O ribose methyltransferase substrate binding" evidence="3">
    <location>
        <begin position="2"/>
        <end position="74"/>
    </location>
</feature>
<gene>
    <name evidence="4" type="primary">rlmB</name>
    <name evidence="4" type="ORF">F1B92_00540</name>
</gene>